<dbReference type="InterPro" id="IPR013096">
    <property type="entry name" value="Cupin_2"/>
</dbReference>
<dbReference type="AlphaFoldDB" id="A0A1T4L1T0"/>
<organism evidence="2 3">
    <name type="scientific">Consotaella salsifontis</name>
    <dbReference type="NCBI Taxonomy" id="1365950"/>
    <lineage>
        <taxon>Bacteria</taxon>
        <taxon>Pseudomonadati</taxon>
        <taxon>Pseudomonadota</taxon>
        <taxon>Alphaproteobacteria</taxon>
        <taxon>Hyphomicrobiales</taxon>
        <taxon>Aurantimonadaceae</taxon>
        <taxon>Consotaella</taxon>
    </lineage>
</organism>
<gene>
    <name evidence="2" type="ORF">SAMN05428963_10114</name>
</gene>
<feature type="domain" description="Cupin type-2" evidence="1">
    <location>
        <begin position="58"/>
        <end position="105"/>
    </location>
</feature>
<dbReference type="PIRSF" id="PIRSF019307">
    <property type="entry name" value="UCP019307"/>
    <property type="match status" value="1"/>
</dbReference>
<dbReference type="InterPro" id="IPR014500">
    <property type="entry name" value="UCP019307_cupin"/>
</dbReference>
<proteinExistence type="predicted"/>
<dbReference type="STRING" id="1365950.SAMN05428963_10114"/>
<dbReference type="PANTHER" id="PTHR36448">
    <property type="entry name" value="BLR7373 PROTEIN"/>
    <property type="match status" value="1"/>
</dbReference>
<dbReference type="InterPro" id="IPR011051">
    <property type="entry name" value="RmlC_Cupin_sf"/>
</dbReference>
<name>A0A1T4L1T0_9HYPH</name>
<protein>
    <submittedName>
        <fullName evidence="2">Uncharacterized protein YjlB</fullName>
    </submittedName>
</protein>
<dbReference type="Proteomes" id="UP000190135">
    <property type="component" value="Unassembled WGS sequence"/>
</dbReference>
<evidence type="ECO:0000313" key="3">
    <source>
        <dbReference type="Proteomes" id="UP000190135"/>
    </source>
</evidence>
<dbReference type="OrthoDB" id="9791759at2"/>
<dbReference type="PANTHER" id="PTHR36448:SF2">
    <property type="entry name" value="CUPIN TYPE-1 DOMAIN-CONTAINING PROTEIN"/>
    <property type="match status" value="1"/>
</dbReference>
<dbReference type="Gene3D" id="2.60.120.10">
    <property type="entry name" value="Jelly Rolls"/>
    <property type="match status" value="1"/>
</dbReference>
<reference evidence="2 3" key="1">
    <citation type="submission" date="2017-02" db="EMBL/GenBank/DDBJ databases">
        <authorList>
            <person name="Peterson S.W."/>
        </authorList>
    </citation>
    <scope>NUCLEOTIDE SEQUENCE [LARGE SCALE GENOMIC DNA]</scope>
    <source>
        <strain evidence="2 3">USBA 369</strain>
    </source>
</reference>
<dbReference type="InterPro" id="IPR047121">
    <property type="entry name" value="YjiB-like"/>
</dbReference>
<keyword evidence="3" id="KW-1185">Reference proteome</keyword>
<dbReference type="CDD" id="cd02219">
    <property type="entry name" value="cupin_YjlB-like"/>
    <property type="match status" value="1"/>
</dbReference>
<dbReference type="Pfam" id="PF07883">
    <property type="entry name" value="Cupin_2"/>
    <property type="match status" value="1"/>
</dbReference>
<accession>A0A1T4L1T0</accession>
<evidence type="ECO:0000259" key="1">
    <source>
        <dbReference type="Pfam" id="PF07883"/>
    </source>
</evidence>
<dbReference type="EMBL" id="FUXL01000001">
    <property type="protein sequence ID" value="SJZ48548.1"/>
    <property type="molecule type" value="Genomic_DNA"/>
</dbReference>
<dbReference type="RefSeq" id="WP_078706354.1">
    <property type="nucleotide sequence ID" value="NZ_FUXL01000001.1"/>
</dbReference>
<sequence>MRIERHQLSPENDIPNSPLPLILARGAVAMPTRPEAVEEMVRGNGWTGTWVYTVYDYWHYHVTGHELLICVAGTAELGFGGPHGIRVEVAPGDMAVLPAGTGHRRFSASADFAMVGAYPPGQDGSITRVGAMDTAEAAARIARLALPQNDPLTGERPGIFDAWRGRGEALS</sequence>
<dbReference type="InterPro" id="IPR014710">
    <property type="entry name" value="RmlC-like_jellyroll"/>
</dbReference>
<evidence type="ECO:0000313" key="2">
    <source>
        <dbReference type="EMBL" id="SJZ48548.1"/>
    </source>
</evidence>
<dbReference type="SUPFAM" id="SSF51182">
    <property type="entry name" value="RmlC-like cupins"/>
    <property type="match status" value="1"/>
</dbReference>